<dbReference type="PANTHER" id="PTHR43731:SF14">
    <property type="entry name" value="PRESENILIN-ASSOCIATED RHOMBOID-LIKE PROTEIN, MITOCHONDRIAL"/>
    <property type="match status" value="1"/>
</dbReference>
<feature type="domain" description="Peptidase S54 rhomboid" evidence="8">
    <location>
        <begin position="129"/>
        <end position="270"/>
    </location>
</feature>
<dbReference type="GO" id="GO:0006508">
    <property type="term" value="P:proteolysis"/>
    <property type="evidence" value="ECO:0007669"/>
    <property type="project" value="UniProtKB-KW"/>
</dbReference>
<dbReference type="SUPFAM" id="SSF144091">
    <property type="entry name" value="Rhomboid-like"/>
    <property type="match status" value="1"/>
</dbReference>
<comment type="similarity">
    <text evidence="2">Belongs to the peptidase S54 family.</text>
</comment>
<keyword evidence="4" id="KW-0378">Hydrolase</keyword>
<evidence type="ECO:0000256" key="5">
    <source>
        <dbReference type="ARBA" id="ARBA00022989"/>
    </source>
</evidence>
<dbReference type="InterPro" id="IPR022764">
    <property type="entry name" value="Peptidase_S54_rhomboid_dom"/>
</dbReference>
<evidence type="ECO:0000256" key="7">
    <source>
        <dbReference type="SAM" id="Phobius"/>
    </source>
</evidence>
<evidence type="ECO:0000256" key="3">
    <source>
        <dbReference type="ARBA" id="ARBA00022692"/>
    </source>
</evidence>
<evidence type="ECO:0000256" key="1">
    <source>
        <dbReference type="ARBA" id="ARBA00004141"/>
    </source>
</evidence>
<keyword evidence="10" id="KW-1185">Reference proteome</keyword>
<comment type="caution">
    <text evidence="9">The sequence shown here is derived from an EMBL/GenBank/DDBJ whole genome shotgun (WGS) entry which is preliminary data.</text>
</comment>
<dbReference type="GO" id="GO:0008233">
    <property type="term" value="F:peptidase activity"/>
    <property type="evidence" value="ECO:0007669"/>
    <property type="project" value="UniProtKB-KW"/>
</dbReference>
<keyword evidence="6 7" id="KW-0472">Membrane</keyword>
<keyword evidence="5 7" id="KW-1133">Transmembrane helix</keyword>
<feature type="transmembrane region" description="Helical" evidence="7">
    <location>
        <begin position="152"/>
        <end position="170"/>
    </location>
</feature>
<accession>A0ABW1GYA1</accession>
<dbReference type="PANTHER" id="PTHR43731">
    <property type="entry name" value="RHOMBOID PROTEASE"/>
    <property type="match status" value="1"/>
</dbReference>
<proteinExistence type="inferred from homology"/>
<sequence length="307" mass="32821">MEAAVTTCYRHPSYETYVSCTRCERFICPDCMREAAVGHHCVECVKEGQRSIRQARTVFGGAVPRSAVPLVTYVLMGLNIAAYLGELVRPGIVDRFAMLGAGLNGPDGSSYLYQGGDFPGFDVVGLVGGEWYRLLTGAFLHLPPGGSSLGSLPFGVLHIVLNMYALWNLGRVVEEQLGRARYLALYLLSALGGSVLVYLIAPFDDTVGASGAIFGLGAAFYVINRRLGRDMRAVNRFMAGFLLWMVISAGFASWQGHLGGLLTGGIVTVAYAYAPAKRRTTVQAAACVVLLAVLVLLVVLKTSALTG</sequence>
<dbReference type="Pfam" id="PF01694">
    <property type="entry name" value="Rhomboid"/>
    <property type="match status" value="1"/>
</dbReference>
<gene>
    <name evidence="9" type="ORF">ACFP1B_36050</name>
</gene>
<evidence type="ECO:0000256" key="2">
    <source>
        <dbReference type="ARBA" id="ARBA00009045"/>
    </source>
</evidence>
<organism evidence="9 10">
    <name type="scientific">Streptomyces pulveraceus</name>
    <dbReference type="NCBI Taxonomy" id="68258"/>
    <lineage>
        <taxon>Bacteria</taxon>
        <taxon>Bacillati</taxon>
        <taxon>Actinomycetota</taxon>
        <taxon>Actinomycetes</taxon>
        <taxon>Kitasatosporales</taxon>
        <taxon>Streptomycetaceae</taxon>
        <taxon>Streptomyces</taxon>
    </lineage>
</organism>
<dbReference type="RefSeq" id="WP_344516327.1">
    <property type="nucleotide sequence ID" value="NZ_BAAATU010000037.1"/>
</dbReference>
<reference evidence="10" key="1">
    <citation type="journal article" date="2019" name="Int. J. Syst. Evol. Microbiol.">
        <title>The Global Catalogue of Microorganisms (GCM) 10K type strain sequencing project: providing services to taxonomists for standard genome sequencing and annotation.</title>
        <authorList>
            <consortium name="The Broad Institute Genomics Platform"/>
            <consortium name="The Broad Institute Genome Sequencing Center for Infectious Disease"/>
            <person name="Wu L."/>
            <person name="Ma J."/>
        </authorList>
    </citation>
    <scope>NUCLEOTIDE SEQUENCE [LARGE SCALE GENOMIC DNA]</scope>
    <source>
        <strain evidence="10">JCM 4147</strain>
    </source>
</reference>
<evidence type="ECO:0000256" key="6">
    <source>
        <dbReference type="ARBA" id="ARBA00023136"/>
    </source>
</evidence>
<keyword evidence="9" id="KW-0645">Protease</keyword>
<dbReference type="Proteomes" id="UP001596200">
    <property type="component" value="Unassembled WGS sequence"/>
</dbReference>
<dbReference type="InterPro" id="IPR050925">
    <property type="entry name" value="Rhomboid_protease_S54"/>
</dbReference>
<protein>
    <submittedName>
        <fullName evidence="9">Rhomboid family intramembrane serine protease</fullName>
    </submittedName>
</protein>
<feature type="transmembrane region" description="Helical" evidence="7">
    <location>
        <begin position="207"/>
        <end position="224"/>
    </location>
</feature>
<evidence type="ECO:0000256" key="4">
    <source>
        <dbReference type="ARBA" id="ARBA00022801"/>
    </source>
</evidence>
<feature type="transmembrane region" description="Helical" evidence="7">
    <location>
        <begin position="182"/>
        <end position="201"/>
    </location>
</feature>
<evidence type="ECO:0000313" key="9">
    <source>
        <dbReference type="EMBL" id="MFC5918806.1"/>
    </source>
</evidence>
<dbReference type="Gene3D" id="1.20.1540.10">
    <property type="entry name" value="Rhomboid-like"/>
    <property type="match status" value="1"/>
</dbReference>
<evidence type="ECO:0000259" key="8">
    <source>
        <dbReference type="Pfam" id="PF01694"/>
    </source>
</evidence>
<feature type="transmembrane region" description="Helical" evidence="7">
    <location>
        <begin position="233"/>
        <end position="252"/>
    </location>
</feature>
<keyword evidence="3 7" id="KW-0812">Transmembrane</keyword>
<dbReference type="InterPro" id="IPR035952">
    <property type="entry name" value="Rhomboid-like_sf"/>
</dbReference>
<evidence type="ECO:0000313" key="10">
    <source>
        <dbReference type="Proteomes" id="UP001596200"/>
    </source>
</evidence>
<feature type="transmembrane region" description="Helical" evidence="7">
    <location>
        <begin position="258"/>
        <end position="274"/>
    </location>
</feature>
<dbReference type="EMBL" id="JBHSPU010000045">
    <property type="protein sequence ID" value="MFC5918806.1"/>
    <property type="molecule type" value="Genomic_DNA"/>
</dbReference>
<name>A0ABW1GYA1_9ACTN</name>
<comment type="subcellular location">
    <subcellularLocation>
        <location evidence="1">Membrane</location>
        <topology evidence="1">Multi-pass membrane protein</topology>
    </subcellularLocation>
</comment>
<feature type="transmembrane region" description="Helical" evidence="7">
    <location>
        <begin position="281"/>
        <end position="300"/>
    </location>
</feature>